<keyword evidence="3" id="KW-1185">Reference proteome</keyword>
<reference evidence="2" key="1">
    <citation type="submission" date="2022-04" db="EMBL/GenBank/DDBJ databases">
        <title>A functionally conserved STORR gene fusion in Papaver species that diverged 16.8 million years ago.</title>
        <authorList>
            <person name="Catania T."/>
        </authorList>
    </citation>
    <scope>NUCLEOTIDE SEQUENCE</scope>
    <source>
        <strain evidence="2">S-188037</strain>
    </source>
</reference>
<dbReference type="EMBL" id="JAJJMB010017986">
    <property type="protein sequence ID" value="KAI3832754.1"/>
    <property type="molecule type" value="Genomic_DNA"/>
</dbReference>
<feature type="compositionally biased region" description="Basic and acidic residues" evidence="1">
    <location>
        <begin position="19"/>
        <end position="40"/>
    </location>
</feature>
<dbReference type="AlphaFoldDB" id="A0AAD4X2T9"/>
<name>A0AAD4X2T9_9MAGN</name>
<accession>A0AAD4X2T9</accession>
<comment type="caution">
    <text evidence="2">The sequence shown here is derived from an EMBL/GenBank/DDBJ whole genome shotgun (WGS) entry which is preliminary data.</text>
</comment>
<evidence type="ECO:0000313" key="2">
    <source>
        <dbReference type="EMBL" id="KAI3832754.1"/>
    </source>
</evidence>
<feature type="region of interest" description="Disordered" evidence="1">
    <location>
        <begin position="1"/>
        <end position="40"/>
    </location>
</feature>
<proteinExistence type="predicted"/>
<evidence type="ECO:0000256" key="1">
    <source>
        <dbReference type="SAM" id="MobiDB-lite"/>
    </source>
</evidence>
<evidence type="ECO:0000313" key="3">
    <source>
        <dbReference type="Proteomes" id="UP001202328"/>
    </source>
</evidence>
<gene>
    <name evidence="2" type="ORF">MKW98_002300</name>
</gene>
<sequence length="110" mass="12552">MNDDVEMMSEMDATTGCSEKNDLGQGEGREDGRSGGLRPYKDVVNRKETNWKDCFVSWGLNDIEYDLINHQSDEEIAGNESSEEEADIPVIKIDNQTRRIIIQPWKNCLI</sequence>
<organism evidence="2 3">
    <name type="scientific">Papaver atlanticum</name>
    <dbReference type="NCBI Taxonomy" id="357466"/>
    <lineage>
        <taxon>Eukaryota</taxon>
        <taxon>Viridiplantae</taxon>
        <taxon>Streptophyta</taxon>
        <taxon>Embryophyta</taxon>
        <taxon>Tracheophyta</taxon>
        <taxon>Spermatophyta</taxon>
        <taxon>Magnoliopsida</taxon>
        <taxon>Ranunculales</taxon>
        <taxon>Papaveraceae</taxon>
        <taxon>Papaveroideae</taxon>
        <taxon>Papaver</taxon>
    </lineage>
</organism>
<dbReference type="Proteomes" id="UP001202328">
    <property type="component" value="Unassembled WGS sequence"/>
</dbReference>
<feature type="non-terminal residue" evidence="2">
    <location>
        <position position="110"/>
    </location>
</feature>
<protein>
    <submittedName>
        <fullName evidence="2">Uncharacterized protein</fullName>
    </submittedName>
</protein>